<dbReference type="Proteomes" id="UP000234271">
    <property type="component" value="Chromosome"/>
</dbReference>
<reference evidence="22" key="1">
    <citation type="submission" date="2016-12" db="EMBL/GenBank/DDBJ databases">
        <title>Complete Genome Sequence of Beggiatoa leptomitiformis D-401.</title>
        <authorList>
            <person name="Fomenkov A."/>
            <person name="Vincze T."/>
            <person name="Grabovich M."/>
            <person name="Anton B.P."/>
            <person name="Dubinina G."/>
            <person name="Orlova M."/>
            <person name="Belousova E."/>
            <person name="Roberts R.J."/>
        </authorList>
    </citation>
    <scope>NUCLEOTIDE SEQUENCE [LARGE SCALE GENOMIC DNA]</scope>
    <source>
        <strain evidence="22">D-401</strain>
    </source>
</reference>
<evidence type="ECO:0000256" key="16">
    <source>
        <dbReference type="ARBA" id="ARBA00064436"/>
    </source>
</evidence>
<feature type="transmembrane region" description="Helical" evidence="18">
    <location>
        <begin position="20"/>
        <end position="38"/>
    </location>
</feature>
<dbReference type="PROSITE" id="PS50885">
    <property type="entry name" value="HAMP"/>
    <property type="match status" value="1"/>
</dbReference>
<keyword evidence="13 17" id="KW-0456">Lyase</keyword>
<dbReference type="PROSITE" id="PS50125">
    <property type="entry name" value="GUANYLATE_CYCLASE_2"/>
    <property type="match status" value="1"/>
</dbReference>
<dbReference type="GO" id="GO:0005886">
    <property type="term" value="C:plasma membrane"/>
    <property type="evidence" value="ECO:0007669"/>
    <property type="project" value="UniProtKB-ARBA"/>
</dbReference>
<evidence type="ECO:0000256" key="1">
    <source>
        <dbReference type="ARBA" id="ARBA00001593"/>
    </source>
</evidence>
<feature type="domain" description="HAMP" evidence="20">
    <location>
        <begin position="216"/>
        <end position="272"/>
    </location>
</feature>
<dbReference type="EC" id="4.6.1.1" evidence="3"/>
<keyword evidence="22" id="KW-1185">Reference proteome</keyword>
<dbReference type="PANTHER" id="PTHR11920:SF335">
    <property type="entry name" value="GUANYLATE CYCLASE"/>
    <property type="match status" value="1"/>
</dbReference>
<dbReference type="GO" id="GO:0035556">
    <property type="term" value="P:intracellular signal transduction"/>
    <property type="evidence" value="ECO:0007669"/>
    <property type="project" value="InterPro"/>
</dbReference>
<comment type="subunit">
    <text evidence="16">Homodimer. Can also exist as monomer.</text>
</comment>
<dbReference type="KEGG" id="blep:AL038_08845"/>
<dbReference type="PANTHER" id="PTHR11920">
    <property type="entry name" value="GUANYLYL CYCLASE"/>
    <property type="match status" value="1"/>
</dbReference>
<keyword evidence="9" id="KW-0460">Magnesium</keyword>
<dbReference type="EMBL" id="CP018889">
    <property type="protein sequence ID" value="AUI69960.1"/>
    <property type="molecule type" value="Genomic_DNA"/>
</dbReference>
<dbReference type="FunFam" id="3.30.70.1230:FF:000033">
    <property type="entry name" value="Adenylate cyclase"/>
    <property type="match status" value="1"/>
</dbReference>
<keyword evidence="12 18" id="KW-0472">Membrane</keyword>
<comment type="similarity">
    <text evidence="17">Belongs to the adenylyl cyclase class-4/guanylyl cyclase family.</text>
</comment>
<dbReference type="RefSeq" id="WP_062151944.1">
    <property type="nucleotide sequence ID" value="NZ_CP012373.2"/>
</dbReference>
<evidence type="ECO:0000256" key="10">
    <source>
        <dbReference type="ARBA" id="ARBA00022989"/>
    </source>
</evidence>
<dbReference type="SMART" id="SM00044">
    <property type="entry name" value="CYCc"/>
    <property type="match status" value="1"/>
</dbReference>
<dbReference type="InterPro" id="IPR018297">
    <property type="entry name" value="A/G_cyclase_CS"/>
</dbReference>
<evidence type="ECO:0000313" key="21">
    <source>
        <dbReference type="EMBL" id="AUI69960.1"/>
    </source>
</evidence>
<sequence length="506" mass="56358">MPRLLLNFLNLLRARLSSRIALWVFVSIVIIEIIILWPSTVRREYEVMNQLEQVSIATLDAVARFSEAHTSAAEILEKAQMLAPDFPILGGTLYNQTGKQLSQFGEQPQLAFNTINNIIEPYRQRTVDNTRYDVALPVQPNSRHDSLAKALAEQHCRYIPNVHAMPCQSLGSIILVLRISAQKVNEEVEGFVWRIAGLVVIICLFVTVSMLFVLAILVINPILQLRTALTSISEVTNDAPNIKLLRTQRCDELGDVMRTFNNMAKRLVEQVSDIKDREKQLTTVVNELCEANTQAEKLLLNILPIPIATQLKQGVYPIAESFPEATVLFADIVGFTQLSAQTPPAEMVELLNQLFTTFDHLAEHHGLEKIKTIGDAYMVVGGLPVPSDEHVEAVANMALDMLRDVQTFSGRQGTPLSIRIGINTGPVVAGVIGVKKFIYDLWGDTVNTASRMESHGLVNTIQVTESTYLRLKDKYQFQSRGTIAIKGKGDMATYLLQSKTLVDILL</sequence>
<dbReference type="STRING" id="288004.AL038_08845"/>
<evidence type="ECO:0000256" key="3">
    <source>
        <dbReference type="ARBA" id="ARBA00012201"/>
    </source>
</evidence>
<dbReference type="CDD" id="cd07302">
    <property type="entry name" value="CHD"/>
    <property type="match status" value="1"/>
</dbReference>
<keyword evidence="8" id="KW-0067">ATP-binding</keyword>
<dbReference type="OrthoDB" id="5297065at2"/>
<evidence type="ECO:0000259" key="20">
    <source>
        <dbReference type="PROSITE" id="PS50885"/>
    </source>
</evidence>
<comment type="catalytic activity">
    <reaction evidence="1">
        <text>ATP = 3',5'-cyclic AMP + diphosphate</text>
        <dbReference type="Rhea" id="RHEA:15389"/>
        <dbReference type="ChEBI" id="CHEBI:30616"/>
        <dbReference type="ChEBI" id="CHEBI:33019"/>
        <dbReference type="ChEBI" id="CHEBI:58165"/>
        <dbReference type="EC" id="4.6.1.1"/>
    </reaction>
</comment>
<evidence type="ECO:0000256" key="11">
    <source>
        <dbReference type="ARBA" id="ARBA00022998"/>
    </source>
</evidence>
<dbReference type="InterPro" id="IPR001054">
    <property type="entry name" value="A/G_cyclase"/>
</dbReference>
<evidence type="ECO:0000256" key="6">
    <source>
        <dbReference type="ARBA" id="ARBA00022723"/>
    </source>
</evidence>
<protein>
    <recommendedName>
        <fullName evidence="4">Adenylate cyclase</fullName>
        <ecNumber evidence="3">4.6.1.1</ecNumber>
    </recommendedName>
    <alternativeName>
        <fullName evidence="14">ATP pyrophosphate-lyase</fullName>
    </alternativeName>
    <alternativeName>
        <fullName evidence="15">Adenylyl cyclase</fullName>
    </alternativeName>
</protein>
<gene>
    <name evidence="21" type="ORF">BLE401_15465</name>
</gene>
<dbReference type="InterPro" id="IPR029787">
    <property type="entry name" value="Nucleotide_cyclase"/>
</dbReference>
<evidence type="ECO:0000256" key="12">
    <source>
        <dbReference type="ARBA" id="ARBA00023136"/>
    </source>
</evidence>
<dbReference type="Gene3D" id="3.30.70.1230">
    <property type="entry name" value="Nucleotide cyclase"/>
    <property type="match status" value="1"/>
</dbReference>
<keyword evidence="11" id="KW-0115">cAMP biosynthesis</keyword>
<dbReference type="Pfam" id="PF00211">
    <property type="entry name" value="Guanylate_cyc"/>
    <property type="match status" value="1"/>
</dbReference>
<dbReference type="GO" id="GO:0046872">
    <property type="term" value="F:metal ion binding"/>
    <property type="evidence" value="ECO:0007669"/>
    <property type="project" value="UniProtKB-KW"/>
</dbReference>
<dbReference type="AlphaFoldDB" id="A0A2N9YHH9"/>
<evidence type="ECO:0000256" key="7">
    <source>
        <dbReference type="ARBA" id="ARBA00022741"/>
    </source>
</evidence>
<dbReference type="InterPro" id="IPR003660">
    <property type="entry name" value="HAMP_dom"/>
</dbReference>
<keyword evidence="7" id="KW-0547">Nucleotide-binding</keyword>
<dbReference type="Gene3D" id="6.10.340.10">
    <property type="match status" value="1"/>
</dbReference>
<evidence type="ECO:0000313" key="22">
    <source>
        <dbReference type="Proteomes" id="UP000234271"/>
    </source>
</evidence>
<evidence type="ECO:0000256" key="17">
    <source>
        <dbReference type="RuleBase" id="RU000405"/>
    </source>
</evidence>
<dbReference type="GO" id="GO:0005524">
    <property type="term" value="F:ATP binding"/>
    <property type="evidence" value="ECO:0007669"/>
    <property type="project" value="UniProtKB-KW"/>
</dbReference>
<evidence type="ECO:0000256" key="8">
    <source>
        <dbReference type="ARBA" id="ARBA00022840"/>
    </source>
</evidence>
<organism evidence="21 22">
    <name type="scientific">Beggiatoa leptomitoformis</name>
    <dbReference type="NCBI Taxonomy" id="288004"/>
    <lineage>
        <taxon>Bacteria</taxon>
        <taxon>Pseudomonadati</taxon>
        <taxon>Pseudomonadota</taxon>
        <taxon>Gammaproteobacteria</taxon>
        <taxon>Thiotrichales</taxon>
        <taxon>Thiotrichaceae</taxon>
        <taxon>Beggiatoa</taxon>
    </lineage>
</organism>
<keyword evidence="6" id="KW-0479">Metal-binding</keyword>
<dbReference type="CDD" id="cd06225">
    <property type="entry name" value="HAMP"/>
    <property type="match status" value="1"/>
</dbReference>
<evidence type="ECO:0000256" key="18">
    <source>
        <dbReference type="SAM" id="Phobius"/>
    </source>
</evidence>
<feature type="transmembrane region" description="Helical" evidence="18">
    <location>
        <begin position="191"/>
        <end position="219"/>
    </location>
</feature>
<keyword evidence="10 18" id="KW-1133">Transmembrane helix</keyword>
<proteinExistence type="inferred from homology"/>
<evidence type="ECO:0000256" key="9">
    <source>
        <dbReference type="ARBA" id="ARBA00022842"/>
    </source>
</evidence>
<evidence type="ECO:0000256" key="2">
    <source>
        <dbReference type="ARBA" id="ARBA00004370"/>
    </source>
</evidence>
<evidence type="ECO:0000256" key="14">
    <source>
        <dbReference type="ARBA" id="ARBA00032597"/>
    </source>
</evidence>
<dbReference type="GO" id="GO:0006171">
    <property type="term" value="P:cAMP biosynthetic process"/>
    <property type="evidence" value="ECO:0007669"/>
    <property type="project" value="UniProtKB-KW"/>
</dbReference>
<dbReference type="InterPro" id="IPR050401">
    <property type="entry name" value="Cyclic_nucleotide_synthase"/>
</dbReference>
<evidence type="ECO:0000259" key="19">
    <source>
        <dbReference type="PROSITE" id="PS50125"/>
    </source>
</evidence>
<dbReference type="GO" id="GO:0004016">
    <property type="term" value="F:adenylate cyclase activity"/>
    <property type="evidence" value="ECO:0007669"/>
    <property type="project" value="UniProtKB-EC"/>
</dbReference>
<name>A0A2N9YHH9_9GAMM</name>
<evidence type="ECO:0000256" key="15">
    <source>
        <dbReference type="ARBA" id="ARBA00032637"/>
    </source>
</evidence>
<dbReference type="PROSITE" id="PS00452">
    <property type="entry name" value="GUANYLATE_CYCLASE_1"/>
    <property type="match status" value="1"/>
</dbReference>
<evidence type="ECO:0000256" key="4">
    <source>
        <dbReference type="ARBA" id="ARBA00021420"/>
    </source>
</evidence>
<keyword evidence="5 18" id="KW-0812">Transmembrane</keyword>
<accession>A0A2N9YHH9</accession>
<evidence type="ECO:0000256" key="5">
    <source>
        <dbReference type="ARBA" id="ARBA00022692"/>
    </source>
</evidence>
<feature type="domain" description="Guanylate cyclase" evidence="19">
    <location>
        <begin position="326"/>
        <end position="453"/>
    </location>
</feature>
<evidence type="ECO:0000256" key="13">
    <source>
        <dbReference type="ARBA" id="ARBA00023239"/>
    </source>
</evidence>
<dbReference type="SUPFAM" id="SSF55073">
    <property type="entry name" value="Nucleotide cyclase"/>
    <property type="match status" value="1"/>
</dbReference>
<comment type="subcellular location">
    <subcellularLocation>
        <location evidence="2">Membrane</location>
    </subcellularLocation>
</comment>